<dbReference type="SUPFAM" id="SSF55608">
    <property type="entry name" value="Homing endonucleases"/>
    <property type="match status" value="1"/>
</dbReference>
<dbReference type="PANTHER" id="PTHR37520">
    <property type="entry name" value="INTRON-ENCODED DNA ENDONUCLEASE AI2A-RELATED"/>
    <property type="match status" value="1"/>
</dbReference>
<organism evidence="1 2">
    <name type="scientific">Pichia membranifaciens</name>
    <dbReference type="NCBI Taxonomy" id="4926"/>
    <lineage>
        <taxon>Eukaryota</taxon>
        <taxon>Fungi</taxon>
        <taxon>Dikarya</taxon>
        <taxon>Ascomycota</taxon>
        <taxon>Saccharomycotina</taxon>
        <taxon>Pichiomycetes</taxon>
        <taxon>Pichiales</taxon>
        <taxon>Pichiaceae</taxon>
        <taxon>Pichia</taxon>
    </lineage>
</organism>
<dbReference type="Proteomes" id="UP000186136">
    <property type="component" value="Unassembled WGS sequence"/>
</dbReference>
<comment type="caution">
    <text evidence="1">The sequence shown here is derived from an EMBL/GenBank/DDBJ whole genome shotgun (WGS) entry which is preliminary data.</text>
</comment>
<evidence type="ECO:0008006" key="3">
    <source>
        <dbReference type="Google" id="ProtNLM"/>
    </source>
</evidence>
<gene>
    <name evidence="1" type="ORF">PMKS-004206</name>
</gene>
<evidence type="ECO:0000313" key="2">
    <source>
        <dbReference type="Proteomes" id="UP000186136"/>
    </source>
</evidence>
<protein>
    <recommendedName>
        <fullName evidence="3">Homing endonuclease LAGLIDADG domain-containing protein</fullName>
    </recommendedName>
</protein>
<reference evidence="1 2" key="1">
    <citation type="submission" date="2016-08" db="EMBL/GenBank/DDBJ databases">
        <title>Whole genome shotgun sequence of Pichia membranifaciens KS47-1.</title>
        <authorList>
            <person name="Konishi M."/>
            <person name="Ishida M."/>
            <person name="Arakawa T."/>
            <person name="Kato Y."/>
            <person name="Horiuchi J."/>
        </authorList>
    </citation>
    <scope>NUCLEOTIDE SEQUENCE [LARGE SCALE GENOMIC DNA]</scope>
    <source>
        <strain evidence="1 2">KS47-1</strain>
    </source>
</reference>
<keyword evidence="2" id="KW-1185">Reference proteome</keyword>
<dbReference type="AlphaFoldDB" id="A0A1Q2YMG3"/>
<sequence length="75" mass="8480">MLLEDIKSKLGGSIYKTSGAKAYKYQLSNLKGLMDLVLRINGLIRNPIRMLQLDKVCKHYGLLLKVPNKLTYNNG</sequence>
<dbReference type="PANTHER" id="PTHR37520:SF1">
    <property type="entry name" value="INTRON-ENCODED DNA ENDONUCLEASE AI2A-RELATED"/>
    <property type="match status" value="1"/>
</dbReference>
<proteinExistence type="predicted"/>
<evidence type="ECO:0000313" key="1">
    <source>
        <dbReference type="EMBL" id="GAV30687.1"/>
    </source>
</evidence>
<dbReference type="EMBL" id="BDGI01000239">
    <property type="protein sequence ID" value="GAV30687.1"/>
    <property type="molecule type" value="Genomic_DNA"/>
</dbReference>
<accession>A0A1Q2YMG3</accession>
<dbReference type="InterPro" id="IPR027434">
    <property type="entry name" value="Homing_endonucl"/>
</dbReference>
<dbReference type="OrthoDB" id="5406407at2759"/>
<name>A0A1Q2YMG3_9ASCO</name>